<protein>
    <submittedName>
        <fullName evidence="1">Uncharacterized protein</fullName>
    </submittedName>
</protein>
<dbReference type="Proteomes" id="UP001385951">
    <property type="component" value="Unassembled WGS sequence"/>
</dbReference>
<sequence length="276" mass="30693">MTPGTDAIASDIVLLPCREGSIPDMLSLGVYDYDDARGILVLGDAFGELAVLDFSGSDPHMISQCLAKPIETIPHADEEFLPMDAIPSHPGPPFPYLVDDVDRSHGIINGRPVPKALGYWHSQRPDIRGAIHNLPEGEGWSVDELDCCGNLTGIALLSPQLWQLENSSHFYGRPIPLLFRTMHWGEYCVILDVEGLLLTWTLDPDDCLWCINPNTTLEQLVDSITDRQVDTLDRRPALMNWAQEYLLTTLSVGAEKKRMSAQRLSKKTRLNCSKSV</sequence>
<dbReference type="EMBL" id="JASBNA010000053">
    <property type="protein sequence ID" value="KAK7679944.1"/>
    <property type="molecule type" value="Genomic_DNA"/>
</dbReference>
<comment type="caution">
    <text evidence="1">The sequence shown here is derived from an EMBL/GenBank/DDBJ whole genome shotgun (WGS) entry which is preliminary data.</text>
</comment>
<gene>
    <name evidence="1" type="ORF">QCA50_016890</name>
</gene>
<name>A0AAW0FNY0_9APHY</name>
<accession>A0AAW0FNY0</accession>
<dbReference type="AlphaFoldDB" id="A0AAW0FNY0"/>
<keyword evidence="2" id="KW-1185">Reference proteome</keyword>
<evidence type="ECO:0000313" key="1">
    <source>
        <dbReference type="EMBL" id="KAK7679944.1"/>
    </source>
</evidence>
<reference evidence="1 2" key="1">
    <citation type="submission" date="2022-09" db="EMBL/GenBank/DDBJ databases">
        <authorList>
            <person name="Palmer J.M."/>
        </authorList>
    </citation>
    <scope>NUCLEOTIDE SEQUENCE [LARGE SCALE GENOMIC DNA]</scope>
    <source>
        <strain evidence="1 2">DSM 7382</strain>
    </source>
</reference>
<proteinExistence type="predicted"/>
<evidence type="ECO:0000313" key="2">
    <source>
        <dbReference type="Proteomes" id="UP001385951"/>
    </source>
</evidence>
<organism evidence="1 2">
    <name type="scientific">Cerrena zonata</name>
    <dbReference type="NCBI Taxonomy" id="2478898"/>
    <lineage>
        <taxon>Eukaryota</taxon>
        <taxon>Fungi</taxon>
        <taxon>Dikarya</taxon>
        <taxon>Basidiomycota</taxon>
        <taxon>Agaricomycotina</taxon>
        <taxon>Agaricomycetes</taxon>
        <taxon>Polyporales</taxon>
        <taxon>Cerrenaceae</taxon>
        <taxon>Cerrena</taxon>
    </lineage>
</organism>